<evidence type="ECO:0000256" key="2">
    <source>
        <dbReference type="ARBA" id="ARBA00010787"/>
    </source>
</evidence>
<dbReference type="eggNOG" id="ENOG502RGZN">
    <property type="taxonomic scope" value="Eukaryota"/>
</dbReference>
<gene>
    <name evidence="9" type="ORF">BN7_5141</name>
</gene>
<dbReference type="InParanoid" id="K0KVP5"/>
<dbReference type="STRING" id="1206466.K0KVP5"/>
<dbReference type="Proteomes" id="UP000009328">
    <property type="component" value="Unassembled WGS sequence"/>
</dbReference>
<dbReference type="EMBL" id="CAIF01000200">
    <property type="protein sequence ID" value="CCH45559.1"/>
    <property type="molecule type" value="Genomic_DNA"/>
</dbReference>
<evidence type="ECO:0000256" key="6">
    <source>
        <dbReference type="ARBA" id="ARBA00023136"/>
    </source>
</evidence>
<evidence type="ECO:0000256" key="1">
    <source>
        <dbReference type="ARBA" id="ARBA00004443"/>
    </source>
</evidence>
<comment type="similarity">
    <text evidence="2 7">Belongs to the ATP25 family.</text>
</comment>
<dbReference type="FunCoup" id="K0KVP5">
    <property type="interactions" value="83"/>
</dbReference>
<comment type="function">
    <text evidence="7">Mitochondrial mRNA stabilization factor.</text>
</comment>
<evidence type="ECO:0000256" key="3">
    <source>
        <dbReference type="ARBA" id="ARBA00022792"/>
    </source>
</evidence>
<comment type="caution">
    <text evidence="9">The sequence shown here is derived from an EMBL/GenBank/DDBJ whole genome shotgun (WGS) entry which is preliminary data.</text>
</comment>
<organism evidence="9 10">
    <name type="scientific">Wickerhamomyces ciferrii (strain ATCC 14091 / BCRC 22168 / CBS 111 / JCM 3599 / NBRC 0793 / NRRL Y-1031 F-60-10)</name>
    <name type="common">Yeast</name>
    <name type="synonym">Pichia ciferrii</name>
    <dbReference type="NCBI Taxonomy" id="1206466"/>
    <lineage>
        <taxon>Eukaryota</taxon>
        <taxon>Fungi</taxon>
        <taxon>Dikarya</taxon>
        <taxon>Ascomycota</taxon>
        <taxon>Saccharomycotina</taxon>
        <taxon>Saccharomycetes</taxon>
        <taxon>Phaffomycetales</taxon>
        <taxon>Wickerhamomycetaceae</taxon>
        <taxon>Wickerhamomyces</taxon>
    </lineage>
</organism>
<keyword evidence="6 7" id="KW-0472">Membrane</keyword>
<dbReference type="PANTHER" id="PTHR28087">
    <property type="entry name" value="ATPASE SYNTHESIS PROTEIN 25, MITOCHONDRIAL"/>
    <property type="match status" value="1"/>
</dbReference>
<evidence type="ECO:0000256" key="4">
    <source>
        <dbReference type="ARBA" id="ARBA00022946"/>
    </source>
</evidence>
<protein>
    <recommendedName>
        <fullName evidence="7">ATPase synthesis protein 25</fullName>
    </recommendedName>
</protein>
<dbReference type="PANTHER" id="PTHR28087:SF1">
    <property type="entry name" value="ATPASE SYNTHESIS PROTEIN 25, MITOCHONDRIAL"/>
    <property type="match status" value="1"/>
</dbReference>
<dbReference type="Gene3D" id="3.30.460.10">
    <property type="entry name" value="Beta Polymerase, domain 2"/>
    <property type="match status" value="1"/>
</dbReference>
<evidence type="ECO:0000256" key="7">
    <source>
        <dbReference type="RuleBase" id="RU367062"/>
    </source>
</evidence>
<evidence type="ECO:0000259" key="8">
    <source>
        <dbReference type="Pfam" id="PF13929"/>
    </source>
</evidence>
<evidence type="ECO:0000256" key="5">
    <source>
        <dbReference type="ARBA" id="ARBA00023128"/>
    </source>
</evidence>
<dbReference type="InterPro" id="IPR040152">
    <property type="entry name" value="Atp25"/>
</dbReference>
<keyword evidence="10" id="KW-1185">Reference proteome</keyword>
<name>K0KVP5_WICCF</name>
<dbReference type="Pfam" id="PF02410">
    <property type="entry name" value="RsfS"/>
    <property type="match status" value="1"/>
</dbReference>
<feature type="domain" description="ATP25 mRNA stabilisation" evidence="8">
    <location>
        <begin position="374"/>
        <end position="652"/>
    </location>
</feature>
<keyword evidence="4 7" id="KW-0809">Transit peptide</keyword>
<dbReference type="InterPro" id="IPR025210">
    <property type="entry name" value="ATP25_mRNA_stabil_dom"/>
</dbReference>
<dbReference type="AlphaFoldDB" id="K0KVP5"/>
<dbReference type="GO" id="GO:0005743">
    <property type="term" value="C:mitochondrial inner membrane"/>
    <property type="evidence" value="ECO:0007669"/>
    <property type="project" value="UniProtKB-SubCell"/>
</dbReference>
<keyword evidence="3 7" id="KW-0999">Mitochondrion inner membrane</keyword>
<dbReference type="InterPro" id="IPR043519">
    <property type="entry name" value="NT_sf"/>
</dbReference>
<dbReference type="SUPFAM" id="SSF81301">
    <property type="entry name" value="Nucleotidyltransferase"/>
    <property type="match status" value="1"/>
</dbReference>
<accession>K0KVP5</accession>
<dbReference type="HOGENOM" id="CLU_407800_0_0_1"/>
<keyword evidence="5 7" id="KW-0496">Mitochondrion</keyword>
<reference evidence="9 10" key="1">
    <citation type="journal article" date="2012" name="Eukaryot. Cell">
        <title>Draft genome sequence of Wickerhamomyces ciferrii NRRL Y-1031 F-60-10.</title>
        <authorList>
            <person name="Schneider J."/>
            <person name="Andrea H."/>
            <person name="Blom J."/>
            <person name="Jaenicke S."/>
            <person name="Ruckert C."/>
            <person name="Schorsch C."/>
            <person name="Szczepanowski R."/>
            <person name="Farwick M."/>
            <person name="Goesmann A."/>
            <person name="Puhler A."/>
            <person name="Schaffer S."/>
            <person name="Tauch A."/>
            <person name="Kohler T."/>
            <person name="Brinkrolf K."/>
        </authorList>
    </citation>
    <scope>NUCLEOTIDE SEQUENCE [LARGE SCALE GENOMIC DNA]</scope>
    <source>
        <strain evidence="10">ATCC 14091 / BCRC 22168 / CBS 111 / JCM 3599 / NBRC 0793 / NRRL Y-1031 F-60-10</strain>
    </source>
</reference>
<sequence length="674" mass="77934">MFRRITCSALKANLVRSKAPNLSARLATRSFTSCHILRNEQNGEKSIIGDIIINQDKQLEDGCMERSLENGEKVIYDPNFATKIEDPEIIKEQEQISKEMGIDPESFKAVEAEEFETNEELLQIDEVNETVETAEAVEESEEIPWYMRGDEASELDKPIFKAEIPDIPQGAPESVEPLLKFCSDKLGLDDLKIFDIRNRDDLPISTYIDFMIITSGKSEKHIQTATDELTSYIKHNMDSIPYVEGLLKANSAQRQKRRIKKNVRKGGASDNEFGVGPNSWVMVDPQTDDFVIHVLTPERRTDVNLEYMWCKPEEKKLYEQKQEEFNRFEDVDNIFFGLQRREYSTKIEPDLSSKILQQFEIGDKEGLSKSLEKIVIENDASLELLKSINNTIGSLSIHQAVEELSEPSNKYIHLFESSFPNIPYFEHWTIRYQLYSTLNRILPDVYPIENLTNCLLDQSAAGDKITKEQYDQYFQDLLSTPQFGLELITTRELMNKIFKVKFDNLSKILRVLRIQNDIKVDNELIKNLLLLSSQYTTGPKDGPIVASKYFKIIIELYQDDIEFDQNVLFLSLNNLARAHDEWFWPFWNQLGSYETDLKSVSYDSRPWNILIKVISDSQNGKLIDDFIVQYTPIMINNKIELNDDMKHDILSIIQQHGGDIGAYQELVKYIQSQQ</sequence>
<comment type="subcellular location">
    <subcellularLocation>
        <location evidence="1 7">Mitochondrion inner membrane</location>
        <topology evidence="1 7">Peripheral membrane protein</topology>
        <orientation evidence="1 7">Matrix side</orientation>
    </subcellularLocation>
</comment>
<dbReference type="GO" id="GO:0140053">
    <property type="term" value="P:mitochondrial gene expression"/>
    <property type="evidence" value="ECO:0007669"/>
    <property type="project" value="UniProtKB-UniRule"/>
</dbReference>
<evidence type="ECO:0000313" key="10">
    <source>
        <dbReference type="Proteomes" id="UP000009328"/>
    </source>
</evidence>
<evidence type="ECO:0000313" key="9">
    <source>
        <dbReference type="EMBL" id="CCH45559.1"/>
    </source>
</evidence>
<proteinExistence type="inferred from homology"/>
<dbReference type="GO" id="GO:0048255">
    <property type="term" value="P:mRNA stabilization"/>
    <property type="evidence" value="ECO:0007669"/>
    <property type="project" value="InterPro"/>
</dbReference>
<dbReference type="Pfam" id="PF13929">
    <property type="entry name" value="mRNA_stabil"/>
    <property type="match status" value="1"/>
</dbReference>